<dbReference type="Proteomes" id="UP000006512">
    <property type="component" value="Unassembled WGS sequence"/>
</dbReference>
<sequence length="38" mass="4297">MCAIHSTHPLPTQVRRTIVYLWAISSHNLLRLPALSSL</sequence>
<dbReference type="AlphaFoldDB" id="F4QHP2"/>
<accession>F4QHP2</accession>
<dbReference type="EMBL" id="GL883077">
    <property type="protein sequence ID" value="EGF92779.1"/>
    <property type="molecule type" value="Genomic_DNA"/>
</dbReference>
<dbReference type="STRING" id="715226.ABI_12180"/>
<dbReference type="HOGENOM" id="CLU_3323856_0_0_5"/>
<proteinExistence type="predicted"/>
<reference evidence="2" key="1">
    <citation type="submission" date="2011-03" db="EMBL/GenBank/DDBJ databases">
        <title>Draft genome sequence of Brevundimonas diminuta.</title>
        <authorList>
            <person name="Brown P.J.B."/>
            <person name="Buechlein A."/>
            <person name="Hemmerich C."/>
            <person name="Brun Y.V."/>
        </authorList>
    </citation>
    <scope>NUCLEOTIDE SEQUENCE [LARGE SCALE GENOMIC DNA]</scope>
    <source>
        <strain evidence="2">C19</strain>
    </source>
</reference>
<evidence type="ECO:0000313" key="1">
    <source>
        <dbReference type="EMBL" id="EGF92779.1"/>
    </source>
</evidence>
<name>F4QHP2_9CAUL</name>
<organism evidence="1 2">
    <name type="scientific">Asticcacaulis biprosthecium C19</name>
    <dbReference type="NCBI Taxonomy" id="715226"/>
    <lineage>
        <taxon>Bacteria</taxon>
        <taxon>Pseudomonadati</taxon>
        <taxon>Pseudomonadota</taxon>
        <taxon>Alphaproteobacteria</taxon>
        <taxon>Caulobacterales</taxon>
        <taxon>Caulobacteraceae</taxon>
        <taxon>Asticcacaulis</taxon>
    </lineage>
</organism>
<protein>
    <submittedName>
        <fullName evidence="1">Uncharacterized protein</fullName>
    </submittedName>
</protein>
<keyword evidence="2" id="KW-1185">Reference proteome</keyword>
<gene>
    <name evidence="1" type="ORF">ABI_12180</name>
</gene>
<evidence type="ECO:0000313" key="2">
    <source>
        <dbReference type="Proteomes" id="UP000006512"/>
    </source>
</evidence>